<reference evidence="6" key="1">
    <citation type="submission" date="2022-10" db="EMBL/GenBank/DDBJ databases">
        <title>The complete genomes of actinobacterial strains from the NBC collection.</title>
        <authorList>
            <person name="Joergensen T.S."/>
            <person name="Alvarez Arevalo M."/>
            <person name="Sterndorff E.B."/>
            <person name="Faurdal D."/>
            <person name="Vuksanovic O."/>
            <person name="Mourched A.-S."/>
            <person name="Charusanti P."/>
            <person name="Shaw S."/>
            <person name="Blin K."/>
            <person name="Weber T."/>
        </authorList>
    </citation>
    <scope>NUCLEOTIDE SEQUENCE</scope>
    <source>
        <strain evidence="6">NBC_01482</strain>
    </source>
</reference>
<dbReference type="InterPro" id="IPR001647">
    <property type="entry name" value="HTH_TetR"/>
</dbReference>
<dbReference type="RefSeq" id="WP_329405944.1">
    <property type="nucleotide sequence ID" value="NZ_CP109441.1"/>
</dbReference>
<dbReference type="Gene3D" id="1.10.357.10">
    <property type="entry name" value="Tetracycline Repressor, domain 2"/>
    <property type="match status" value="1"/>
</dbReference>
<dbReference type="PRINTS" id="PR00455">
    <property type="entry name" value="HTHTETR"/>
</dbReference>
<dbReference type="InterPro" id="IPR009057">
    <property type="entry name" value="Homeodomain-like_sf"/>
</dbReference>
<feature type="domain" description="HTH tetR-type" evidence="5">
    <location>
        <begin position="21"/>
        <end position="81"/>
    </location>
</feature>
<sequence>MTESRTGRRRYDSLRRVAQAKQTHAEIAHAARRLFVSRGWAATTVRDVAREAGVSVPTVYAAYESKKGLVQALVDATDLAADPSRMVDELEATSDPGRQLAGMVGYDRRLFERAGDLIALVREAGRVEPELAAAYHQGRHLADQTRVQVFSAWPENTLRPDLDLPTAVDIYAALCNIDVYTTLTIERGWSPERVERWWTEILARELLSRWPETNEPTP</sequence>
<evidence type="ECO:0000256" key="4">
    <source>
        <dbReference type="PROSITE-ProRule" id="PRU00335"/>
    </source>
</evidence>
<dbReference type="Proteomes" id="UP001432062">
    <property type="component" value="Chromosome"/>
</dbReference>
<evidence type="ECO:0000313" key="6">
    <source>
        <dbReference type="EMBL" id="WUV43522.1"/>
    </source>
</evidence>
<dbReference type="PROSITE" id="PS50977">
    <property type="entry name" value="HTH_TETR_2"/>
    <property type="match status" value="1"/>
</dbReference>
<keyword evidence="3" id="KW-0804">Transcription</keyword>
<evidence type="ECO:0000256" key="3">
    <source>
        <dbReference type="ARBA" id="ARBA00023163"/>
    </source>
</evidence>
<evidence type="ECO:0000259" key="5">
    <source>
        <dbReference type="PROSITE" id="PS50977"/>
    </source>
</evidence>
<dbReference type="Pfam" id="PF00440">
    <property type="entry name" value="TetR_N"/>
    <property type="match status" value="1"/>
</dbReference>
<keyword evidence="7" id="KW-1185">Reference proteome</keyword>
<evidence type="ECO:0000313" key="7">
    <source>
        <dbReference type="Proteomes" id="UP001432062"/>
    </source>
</evidence>
<dbReference type="InterPro" id="IPR050109">
    <property type="entry name" value="HTH-type_TetR-like_transc_reg"/>
</dbReference>
<feature type="DNA-binding region" description="H-T-H motif" evidence="4">
    <location>
        <begin position="44"/>
        <end position="63"/>
    </location>
</feature>
<evidence type="ECO:0000256" key="1">
    <source>
        <dbReference type="ARBA" id="ARBA00023015"/>
    </source>
</evidence>
<proteinExistence type="predicted"/>
<gene>
    <name evidence="6" type="ORF">OG563_30430</name>
</gene>
<name>A0ABZ1YNP3_9NOCA</name>
<accession>A0ABZ1YNP3</accession>
<dbReference type="PANTHER" id="PTHR30055">
    <property type="entry name" value="HTH-TYPE TRANSCRIPTIONAL REGULATOR RUTR"/>
    <property type="match status" value="1"/>
</dbReference>
<dbReference type="EMBL" id="CP109441">
    <property type="protein sequence ID" value="WUV43522.1"/>
    <property type="molecule type" value="Genomic_DNA"/>
</dbReference>
<evidence type="ECO:0000256" key="2">
    <source>
        <dbReference type="ARBA" id="ARBA00023125"/>
    </source>
</evidence>
<dbReference type="PANTHER" id="PTHR30055:SF234">
    <property type="entry name" value="HTH-TYPE TRANSCRIPTIONAL REGULATOR BETI"/>
    <property type="match status" value="1"/>
</dbReference>
<organism evidence="6 7">
    <name type="scientific">Nocardia vinacea</name>
    <dbReference type="NCBI Taxonomy" id="96468"/>
    <lineage>
        <taxon>Bacteria</taxon>
        <taxon>Bacillati</taxon>
        <taxon>Actinomycetota</taxon>
        <taxon>Actinomycetes</taxon>
        <taxon>Mycobacteriales</taxon>
        <taxon>Nocardiaceae</taxon>
        <taxon>Nocardia</taxon>
    </lineage>
</organism>
<protein>
    <submittedName>
        <fullName evidence="6">TetR/AcrR family transcriptional regulator</fullName>
    </submittedName>
</protein>
<keyword evidence="1" id="KW-0805">Transcription regulation</keyword>
<keyword evidence="2 4" id="KW-0238">DNA-binding</keyword>
<dbReference type="SUPFAM" id="SSF46689">
    <property type="entry name" value="Homeodomain-like"/>
    <property type="match status" value="1"/>
</dbReference>